<name>V5KSI2_9CAUD</name>
<dbReference type="OrthoDB" id="19153at10239"/>
<keyword evidence="3" id="KW-1185">Reference proteome</keyword>
<dbReference type="EMBL" id="KF550303">
    <property type="protein sequence ID" value="AGZ17496.1"/>
    <property type="molecule type" value="Genomic_DNA"/>
</dbReference>
<protein>
    <submittedName>
        <fullName evidence="2">NrdA.1-like protein</fullName>
    </submittedName>
</protein>
<evidence type="ECO:0000313" key="3">
    <source>
        <dbReference type="Proteomes" id="UP000018620"/>
    </source>
</evidence>
<dbReference type="InterPro" id="IPR025475">
    <property type="entry name" value="DUF4326"/>
</dbReference>
<sequence>MAKVLNFYHIGKVIPEGAVYVGRTMKKYGLVGHKLANPFPLNKDGSNRDEVIEQYRQWLWKKLHEKGGHFKELIDLDGKDLVCFCSPKRCHCDVILAAIEWAKQRSQNV</sequence>
<evidence type="ECO:0000313" key="2">
    <source>
        <dbReference type="EMBL" id="AGZ17496.1"/>
    </source>
</evidence>
<feature type="domain" description="DUF4326" evidence="1">
    <location>
        <begin position="12"/>
        <end position="96"/>
    </location>
</feature>
<proteinExistence type="predicted"/>
<dbReference type="Proteomes" id="UP000018620">
    <property type="component" value="Segment"/>
</dbReference>
<dbReference type="RefSeq" id="YP_008857238.1">
    <property type="nucleotide sequence ID" value="NC_022968.1"/>
</dbReference>
<organism evidence="2 3">
    <name type="scientific">Escherichia phage 4MG</name>
    <dbReference type="NCBI Taxonomy" id="1391428"/>
    <lineage>
        <taxon>Viruses</taxon>
        <taxon>Duplodnaviria</taxon>
        <taxon>Heunggongvirae</taxon>
        <taxon>Uroviricota</taxon>
        <taxon>Caudoviricetes</taxon>
        <taxon>Vequintavirinae</taxon>
        <taxon>Seunavirus</taxon>
        <taxon>Seunavirus 4MG</taxon>
    </lineage>
</organism>
<reference evidence="2 3" key="1">
    <citation type="journal article" date="2014" name="Arch. Virol.">
        <title>Complete genome sequence of enterobacteria phage 4MG, a new member of the subgroup "PVP-SE1-like phage" of the "rV5-like viruses".</title>
        <authorList>
            <person name="Kim M."/>
            <person name="Heu S."/>
            <person name="Ryu S."/>
        </authorList>
    </citation>
    <scope>NUCLEOTIDE SEQUENCE [LARGE SCALE GENOMIC DNA]</scope>
</reference>
<gene>
    <name evidence="2" type="ORF">4MG_022</name>
</gene>
<accession>V5KSI2</accession>
<evidence type="ECO:0000259" key="1">
    <source>
        <dbReference type="Pfam" id="PF14216"/>
    </source>
</evidence>
<dbReference type="KEGG" id="vg:17776272"/>
<dbReference type="Pfam" id="PF14216">
    <property type="entry name" value="DUF4326"/>
    <property type="match status" value="1"/>
</dbReference>